<accession>A0A9E7MQV3</accession>
<evidence type="ECO:0000313" key="3">
    <source>
        <dbReference type="Proteomes" id="UP001057102"/>
    </source>
</evidence>
<keyword evidence="1" id="KW-1133">Transmembrane helix</keyword>
<dbReference type="InterPro" id="IPR032126">
    <property type="entry name" value="LydA_holin"/>
</dbReference>
<evidence type="ECO:0000256" key="1">
    <source>
        <dbReference type="SAM" id="Phobius"/>
    </source>
</evidence>
<organism evidence="2 3">
    <name type="scientific">Janthinobacterium phage vB_JliS-Donnerlittchen</name>
    <dbReference type="NCBI Taxonomy" id="2948610"/>
    <lineage>
        <taxon>Viruses</taxon>
        <taxon>Duplodnaviria</taxon>
        <taxon>Heunggongvirae</taxon>
        <taxon>Uroviricota</taxon>
        <taxon>Caudoviricetes</taxon>
        <taxon>Mesyanzhinovviridae</taxon>
        <taxon>Bradleyvirinae</taxon>
        <taxon>Donnerlittchenvirus</taxon>
        <taxon>Donnerlittchenvirus donnerlittchenvirus</taxon>
    </lineage>
</organism>
<dbReference type="EMBL" id="ON529854">
    <property type="protein sequence ID" value="USN14419.1"/>
    <property type="molecule type" value="Genomic_DNA"/>
</dbReference>
<keyword evidence="1" id="KW-0472">Membrane</keyword>
<keyword evidence="3" id="KW-1185">Reference proteome</keyword>
<dbReference type="Proteomes" id="UP001057102">
    <property type="component" value="Segment"/>
</dbReference>
<reference evidence="2" key="1">
    <citation type="submission" date="2022-05" db="EMBL/GenBank/DDBJ databases">
        <authorList>
            <person name="Friedrich I."/>
            <person name="Poehlein A."/>
            <person name="Schneider D."/>
            <person name="Hertel R."/>
            <person name="Daniel R."/>
        </authorList>
    </citation>
    <scope>NUCLEOTIDE SEQUENCE</scope>
</reference>
<feature type="transmembrane region" description="Helical" evidence="1">
    <location>
        <begin position="20"/>
        <end position="38"/>
    </location>
</feature>
<gene>
    <name evidence="2" type="ORF">DONNERLITTCHEN_00180</name>
</gene>
<keyword evidence="1" id="KW-0812">Transmembrane</keyword>
<feature type="transmembrane region" description="Helical" evidence="1">
    <location>
        <begin position="44"/>
        <end position="64"/>
    </location>
</feature>
<protein>
    <submittedName>
        <fullName evidence="2">Holin protein III</fullName>
    </submittedName>
</protein>
<dbReference type="Pfam" id="PF16083">
    <property type="entry name" value="Phage_holin_3_3"/>
    <property type="match status" value="1"/>
</dbReference>
<proteinExistence type="predicted"/>
<evidence type="ECO:0000313" key="2">
    <source>
        <dbReference type="EMBL" id="USN14419.1"/>
    </source>
</evidence>
<sequence length="84" mass="9029">MNWYAKVKRGHTRAFNIIELIGEIFTSGFVGLAAFMLAEGLGQPIGVCAAVAGIAGHMATRLLFAVERAIEARINQLAKPKDKS</sequence>
<name>A0A9E7MQV3_9CAUD</name>